<gene>
    <name evidence="1" type="ORF">C823_00885</name>
</gene>
<proteinExistence type="predicted"/>
<sequence>MVQKVTGGNFEHERAEPFLEEALNIYDQKQE</sequence>
<name>N2B4H3_9FIRM</name>
<dbReference type="AlphaFoldDB" id="N2B4H3"/>
<keyword evidence="2" id="KW-1185">Reference proteome</keyword>
<dbReference type="Proteomes" id="UP000012589">
    <property type="component" value="Unassembled WGS sequence"/>
</dbReference>
<organism evidence="1 2">
    <name type="scientific">Eubacterium plexicaudatum ASF492</name>
    <dbReference type="NCBI Taxonomy" id="1235802"/>
    <lineage>
        <taxon>Bacteria</taxon>
        <taxon>Bacillati</taxon>
        <taxon>Bacillota</taxon>
        <taxon>Clostridia</taxon>
        <taxon>Eubacteriales</taxon>
        <taxon>Eubacteriaceae</taxon>
        <taxon>Eubacterium</taxon>
    </lineage>
</organism>
<dbReference type="PATRIC" id="fig|1235802.3.peg.952"/>
<dbReference type="STRING" id="1235802.C823_00885"/>
<dbReference type="HOGENOM" id="CLU_3396573_0_0_9"/>
<reference evidence="1 2" key="1">
    <citation type="journal article" date="2014" name="Genome Announc.">
        <title>Draft genome sequences of the altered schaedler flora, a defined bacterial community from gnotobiotic mice.</title>
        <authorList>
            <person name="Wannemuehler M.J."/>
            <person name="Overstreet A.M."/>
            <person name="Ward D.V."/>
            <person name="Phillips G.J."/>
        </authorList>
    </citation>
    <scope>NUCLEOTIDE SEQUENCE [LARGE SCALE GENOMIC DNA]</scope>
    <source>
        <strain evidence="1 2">ASF492</strain>
    </source>
</reference>
<protein>
    <submittedName>
        <fullName evidence="1">Uncharacterized protein</fullName>
    </submittedName>
</protein>
<comment type="caution">
    <text evidence="1">The sequence shown here is derived from an EMBL/GenBank/DDBJ whole genome shotgun (WGS) entry which is preliminary data.</text>
</comment>
<evidence type="ECO:0000313" key="2">
    <source>
        <dbReference type="Proteomes" id="UP000012589"/>
    </source>
</evidence>
<evidence type="ECO:0000313" key="1">
    <source>
        <dbReference type="EMBL" id="EMZ36517.1"/>
    </source>
</evidence>
<accession>N2B4H3</accession>
<dbReference type="EMBL" id="AQFT01000023">
    <property type="protein sequence ID" value="EMZ36517.1"/>
    <property type="molecule type" value="Genomic_DNA"/>
</dbReference>